<name>A0A1Y3MJX1_9BACI</name>
<gene>
    <name evidence="3" type="ORF">BW425_03270</name>
</gene>
<dbReference type="EMBL" id="MWPX01000002">
    <property type="protein sequence ID" value="OUM50124.1"/>
    <property type="molecule type" value="Genomic_DNA"/>
</dbReference>
<accession>A0A1Y3MJX1</accession>
<evidence type="ECO:0000256" key="1">
    <source>
        <dbReference type="ARBA" id="ARBA00022729"/>
    </source>
</evidence>
<dbReference type="PROSITE" id="PS51257">
    <property type="entry name" value="PROKAR_LIPOPROTEIN"/>
    <property type="match status" value="1"/>
</dbReference>
<organism evidence="3 4">
    <name type="scientific">Bacillus pseudomycoides</name>
    <dbReference type="NCBI Taxonomy" id="64104"/>
    <lineage>
        <taxon>Bacteria</taxon>
        <taxon>Bacillati</taxon>
        <taxon>Bacillota</taxon>
        <taxon>Bacilli</taxon>
        <taxon>Bacillales</taxon>
        <taxon>Bacillaceae</taxon>
        <taxon>Bacillus</taxon>
        <taxon>Bacillus cereus group</taxon>
    </lineage>
</organism>
<evidence type="ECO:0008006" key="5">
    <source>
        <dbReference type="Google" id="ProtNLM"/>
    </source>
</evidence>
<dbReference type="AlphaFoldDB" id="A0A1Y3MJX1"/>
<dbReference type="InterPro" id="IPR037873">
    <property type="entry name" value="BamE-like"/>
</dbReference>
<feature type="chain" id="PRO_5038916121" description="DUF3862 domain-containing protein" evidence="2">
    <location>
        <begin position="24"/>
        <end position="121"/>
    </location>
</feature>
<comment type="caution">
    <text evidence="3">The sequence shown here is derived from an EMBL/GenBank/DDBJ whole genome shotgun (WGS) entry which is preliminary data.</text>
</comment>
<dbReference type="Proteomes" id="UP000195321">
    <property type="component" value="Unassembled WGS sequence"/>
</dbReference>
<sequence>MMKNKSALIVYSLSLCVVFGMTACDKKKEIKKQTTTSSTVIEKKKRETIDMNIFSQINEGMTYNEVKELIGFEGDLLINQGNENSSNYKQTFAWKGNPPQSFAEITFLDGKVRSKSQQGLS</sequence>
<evidence type="ECO:0000313" key="4">
    <source>
        <dbReference type="Proteomes" id="UP000195321"/>
    </source>
</evidence>
<protein>
    <recommendedName>
        <fullName evidence="5">DUF3862 domain-containing protein</fullName>
    </recommendedName>
</protein>
<evidence type="ECO:0000256" key="2">
    <source>
        <dbReference type="SAM" id="SignalP"/>
    </source>
</evidence>
<reference evidence="3 4" key="1">
    <citation type="submission" date="2017-02" db="EMBL/GenBank/DDBJ databases">
        <title>Bacillus pseudomycoides isolate FSL K6-0042.</title>
        <authorList>
            <person name="Kovac J."/>
        </authorList>
    </citation>
    <scope>NUCLEOTIDE SEQUENCE [LARGE SCALE GENOMIC DNA]</scope>
    <source>
        <strain evidence="3 4">FSL K6-0042</strain>
    </source>
</reference>
<evidence type="ECO:0000313" key="3">
    <source>
        <dbReference type="EMBL" id="OUM50124.1"/>
    </source>
</evidence>
<feature type="signal peptide" evidence="2">
    <location>
        <begin position="1"/>
        <end position="23"/>
    </location>
</feature>
<dbReference type="Gene3D" id="3.30.1450.10">
    <property type="match status" value="1"/>
</dbReference>
<proteinExistence type="predicted"/>
<keyword evidence="1 2" id="KW-0732">Signal</keyword>